<evidence type="ECO:0000259" key="2">
    <source>
        <dbReference type="Pfam" id="PF22456"/>
    </source>
</evidence>
<dbReference type="OrthoDB" id="952271at2759"/>
<dbReference type="GeneID" id="9043818"/>
<dbReference type="Proteomes" id="UP000007800">
    <property type="component" value="Unassembled WGS sequence"/>
</dbReference>
<dbReference type="Pfam" id="PF22456">
    <property type="entry name" value="PqqF-like_C_4"/>
    <property type="match status" value="1"/>
</dbReference>
<keyword evidence="1" id="KW-0479">Metal-binding</keyword>
<dbReference type="Gene3D" id="3.30.830.10">
    <property type="entry name" value="Metalloenzyme, LuxS/M16 peptidase-like"/>
    <property type="match status" value="1"/>
</dbReference>
<evidence type="ECO:0000313" key="4">
    <source>
        <dbReference type="Proteomes" id="UP000007800"/>
    </source>
</evidence>
<gene>
    <name evidence="3" type="ORF">Pmar_PMAR008314</name>
</gene>
<dbReference type="AlphaFoldDB" id="C5LRH2"/>
<dbReference type="SUPFAM" id="SSF63411">
    <property type="entry name" value="LuxS/MPP-like metallohydrolase"/>
    <property type="match status" value="1"/>
</dbReference>
<name>C5LRH2_PERM5</name>
<dbReference type="EMBL" id="GG684795">
    <property type="protein sequence ID" value="EER00671.1"/>
    <property type="molecule type" value="Genomic_DNA"/>
</dbReference>
<protein>
    <recommendedName>
        <fullName evidence="2">Coenzyme PQQ synthesis protein F-like C-terminal lobe domain-containing protein</fullName>
    </recommendedName>
</protein>
<dbReference type="InParanoid" id="C5LRH2"/>
<dbReference type="OMA" id="FWITEIS"/>
<proteinExistence type="predicted"/>
<dbReference type="RefSeq" id="XP_002767953.1">
    <property type="nucleotide sequence ID" value="XM_002767907.1"/>
</dbReference>
<dbReference type="InterPro" id="IPR054734">
    <property type="entry name" value="PqqF-like_C_4"/>
</dbReference>
<dbReference type="InterPro" id="IPR011249">
    <property type="entry name" value="Metalloenz_LuxS/M16"/>
</dbReference>
<sequence length="318" mass="36108">MHRGLTKRAVLQEKGVADSLDQILGDFDSAVKQHGVKAECLMLGNIKKDFVEEIESMVEAEMKAHSIQHLKASEFPRLQCLEIPLGHTVYLEETQDPTEQNSVLETYFQCSSNNIRERVLLDLLESVMEEPLFDTLRTKQQLGYSVFCGVRLTGGVLGYVVVVQSAVAGPATLWERVDEFLRDFRKSVLVDMSEETFASHVVSLARSKLEPPRTLTEEATTMWCEVQESRYNWNGCIEETKELAGMKKQDLIDLYDEFFSEENRRRIFSVALVGSGSKYSYDAEKKSFQSMKGVALADSVQEFRASSHYLENPSYRGQ</sequence>
<evidence type="ECO:0000256" key="1">
    <source>
        <dbReference type="ARBA" id="ARBA00022723"/>
    </source>
</evidence>
<dbReference type="GO" id="GO:0046872">
    <property type="term" value="F:metal ion binding"/>
    <property type="evidence" value="ECO:0007669"/>
    <property type="project" value="UniProtKB-KW"/>
</dbReference>
<evidence type="ECO:0000313" key="3">
    <source>
        <dbReference type="EMBL" id="EER00671.1"/>
    </source>
</evidence>
<dbReference type="PANTHER" id="PTHR43690:SF18">
    <property type="entry name" value="INSULIN-DEGRADING ENZYME-RELATED"/>
    <property type="match status" value="1"/>
</dbReference>
<reference evidence="3 4" key="1">
    <citation type="submission" date="2008-07" db="EMBL/GenBank/DDBJ databases">
        <authorList>
            <person name="El-Sayed N."/>
            <person name="Caler E."/>
            <person name="Inman J."/>
            <person name="Amedeo P."/>
            <person name="Hass B."/>
            <person name="Wortman J."/>
        </authorList>
    </citation>
    <scope>NUCLEOTIDE SEQUENCE [LARGE SCALE GENOMIC DNA]</scope>
    <source>
        <strain evidence="4">ATCC 50983 / TXsc</strain>
    </source>
</reference>
<dbReference type="PANTHER" id="PTHR43690">
    <property type="entry name" value="NARDILYSIN"/>
    <property type="match status" value="1"/>
</dbReference>
<accession>C5LRH2</accession>
<feature type="domain" description="Coenzyme PQQ synthesis protein F-like C-terminal lobe" evidence="2">
    <location>
        <begin position="123"/>
        <end position="223"/>
    </location>
</feature>
<organism evidence="4">
    <name type="scientific">Perkinsus marinus (strain ATCC 50983 / TXsc)</name>
    <dbReference type="NCBI Taxonomy" id="423536"/>
    <lineage>
        <taxon>Eukaryota</taxon>
        <taxon>Sar</taxon>
        <taxon>Alveolata</taxon>
        <taxon>Perkinsozoa</taxon>
        <taxon>Perkinsea</taxon>
        <taxon>Perkinsida</taxon>
        <taxon>Perkinsidae</taxon>
        <taxon>Perkinsus</taxon>
    </lineage>
</organism>
<keyword evidence="4" id="KW-1185">Reference proteome</keyword>
<dbReference type="InterPro" id="IPR050626">
    <property type="entry name" value="Peptidase_M16"/>
</dbReference>